<comment type="cofactor">
    <cofactor evidence="1">
        <name>Mg(2+)</name>
        <dbReference type="ChEBI" id="CHEBI:18420"/>
    </cofactor>
</comment>
<dbReference type="GO" id="GO:0008409">
    <property type="term" value="F:5'-3' exonuclease activity"/>
    <property type="evidence" value="ECO:0007669"/>
    <property type="project" value="InterPro"/>
</dbReference>
<dbReference type="InterPro" id="IPR006085">
    <property type="entry name" value="XPG_DNA_repair_N"/>
</dbReference>
<evidence type="ECO:0000313" key="10">
    <source>
        <dbReference type="EMBL" id="AGF85311.1"/>
    </source>
</evidence>
<dbReference type="Gene3D" id="3.40.50.1010">
    <property type="entry name" value="5'-nuclease"/>
    <property type="match status" value="1"/>
</dbReference>
<dbReference type="PRINTS" id="PR00853">
    <property type="entry name" value="XPGRADSUPER"/>
</dbReference>
<evidence type="ECO:0000259" key="8">
    <source>
        <dbReference type="SMART" id="SM00484"/>
    </source>
</evidence>
<keyword evidence="2" id="KW-0540">Nuclease</keyword>
<dbReference type="SMART" id="SM00485">
    <property type="entry name" value="XPGN"/>
    <property type="match status" value="1"/>
</dbReference>
<evidence type="ECO:0000259" key="7">
    <source>
        <dbReference type="SMART" id="SM00475"/>
    </source>
</evidence>
<dbReference type="InterPro" id="IPR029060">
    <property type="entry name" value="PIN-like_dom_sf"/>
</dbReference>
<evidence type="ECO:0000256" key="3">
    <source>
        <dbReference type="ARBA" id="ARBA00022723"/>
    </source>
</evidence>
<feature type="domain" description="5'-3' exonuclease" evidence="7">
    <location>
        <begin position="51"/>
        <end position="329"/>
    </location>
</feature>
<keyword evidence="3" id="KW-0479">Metal-binding</keyword>
<evidence type="ECO:0000259" key="9">
    <source>
        <dbReference type="SMART" id="SM00485"/>
    </source>
</evidence>
<organism evidence="10 11">
    <name type="scientific">Moumouvirus goulette</name>
    <dbReference type="NCBI Taxonomy" id="1247379"/>
    <lineage>
        <taxon>Viruses</taxon>
        <taxon>Varidnaviria</taxon>
        <taxon>Bamfordvirae</taxon>
        <taxon>Nucleocytoviricota</taxon>
        <taxon>Megaviricetes</taxon>
        <taxon>Imitervirales</taxon>
        <taxon>Mimiviridae</taxon>
        <taxon>Megamimivirinae</taxon>
        <taxon>Moumouvirus</taxon>
        <taxon>Moumouvirus goulettemassiliense</taxon>
    </lineage>
</organism>
<protein>
    <submittedName>
        <fullName evidence="10">Endonuclease of the XPG family</fullName>
    </submittedName>
</protein>
<dbReference type="Proteomes" id="UP000241071">
    <property type="component" value="Segment"/>
</dbReference>
<dbReference type="InterPro" id="IPR002421">
    <property type="entry name" value="5-3_exonuclease"/>
</dbReference>
<dbReference type="InterPro" id="IPR006086">
    <property type="entry name" value="XPG-I_dom"/>
</dbReference>
<dbReference type="GO" id="GO:0046872">
    <property type="term" value="F:metal ion binding"/>
    <property type="evidence" value="ECO:0007669"/>
    <property type="project" value="UniProtKB-KW"/>
</dbReference>
<evidence type="ECO:0000313" key="11">
    <source>
        <dbReference type="Proteomes" id="UP000241071"/>
    </source>
</evidence>
<dbReference type="Gene3D" id="1.10.150.20">
    <property type="entry name" value="5' to 3' exonuclease, C-terminal subdomain"/>
    <property type="match status" value="1"/>
</dbReference>
<dbReference type="SMART" id="SM00279">
    <property type="entry name" value="HhH2"/>
    <property type="match status" value="1"/>
</dbReference>
<evidence type="ECO:0000256" key="6">
    <source>
        <dbReference type="ARBA" id="ARBA00022842"/>
    </source>
</evidence>
<dbReference type="InterPro" id="IPR006084">
    <property type="entry name" value="XPG/Rad2"/>
</dbReference>
<dbReference type="Pfam" id="PF00752">
    <property type="entry name" value="XPG_N"/>
    <property type="match status" value="1"/>
</dbReference>
<accession>M1PMV4</accession>
<keyword evidence="4 10" id="KW-0255">Endonuclease</keyword>
<dbReference type="SUPFAM" id="SSF47807">
    <property type="entry name" value="5' to 3' exonuclease, C-terminal subdomain"/>
    <property type="match status" value="1"/>
</dbReference>
<feature type="domain" description="XPG-I" evidence="8">
    <location>
        <begin position="146"/>
        <end position="224"/>
    </location>
</feature>
<evidence type="ECO:0000256" key="1">
    <source>
        <dbReference type="ARBA" id="ARBA00001946"/>
    </source>
</evidence>
<dbReference type="SMART" id="SM00475">
    <property type="entry name" value="53EXOc"/>
    <property type="match status" value="1"/>
</dbReference>
<evidence type="ECO:0000256" key="5">
    <source>
        <dbReference type="ARBA" id="ARBA00022801"/>
    </source>
</evidence>
<reference evidence="10 11" key="1">
    <citation type="submission" date="2012-10" db="EMBL/GenBank/DDBJ databases">
        <title>Complete genome sequence of Moumouvirus goulette.</title>
        <authorList>
            <person name="Fournous G."/>
            <person name="Bougalmi M."/>
            <person name="Colson P."/>
        </authorList>
    </citation>
    <scope>NUCLEOTIDE SEQUENCE [LARGE SCALE GENOMIC DNA]</scope>
</reference>
<dbReference type="InterPro" id="IPR008918">
    <property type="entry name" value="HhH2"/>
</dbReference>
<dbReference type="GO" id="GO:0017108">
    <property type="term" value="F:5'-flap endonuclease activity"/>
    <property type="evidence" value="ECO:0007669"/>
    <property type="project" value="TreeGrafter"/>
</dbReference>
<name>M1PMV4_9VIRU</name>
<evidence type="ECO:0000256" key="2">
    <source>
        <dbReference type="ARBA" id="ARBA00022722"/>
    </source>
</evidence>
<keyword evidence="11" id="KW-1185">Reference proteome</keyword>
<gene>
    <name evidence="10" type="ORF">glt_00502</name>
</gene>
<evidence type="ECO:0000256" key="4">
    <source>
        <dbReference type="ARBA" id="ARBA00022759"/>
    </source>
</evidence>
<keyword evidence="6" id="KW-0460">Magnesium</keyword>
<dbReference type="Pfam" id="PF00867">
    <property type="entry name" value="XPG_I"/>
    <property type="match status" value="1"/>
</dbReference>
<feature type="domain" description="XPG N-terminal" evidence="9">
    <location>
        <begin position="1"/>
        <end position="108"/>
    </location>
</feature>
<proteinExistence type="predicted"/>
<sequence>MGIKGLPKLIRDITGNYAVRSYKFSKFHGMKVSVDMSLLIHQTVIAMRSNGKDMTNRKGELTSHLYGILYKMLVFLQNGMTPICVFDGKAPDIKNKTVDLRRSKKDAAEKKLEVLDDSEDEEYIKNFKQTFTPSKRDIIEAQILLDLMGIPYIIAPGEADVVCSWLAARRDENGKRYVKGVCSDDSDMLALGAPYLFKDMLKFMSKNKEVTIISLNKTLTKTGLTMRQFTDLCVLLGCDYCDNIKGVGPKTAYTKIKECGSLEEVINMVHKKREGDSDSDDEQTFNLTDNDKCMIEARNYFYTALDKLDKSKDFILTDEQLELRKFQYEELMDFMCVKHDFDVIRIQTALDRLKKYQEEMNITRENTKKIHKIIRPRNENYVLRAQMGDIEFLSSDESDNEIVQPVSKKIISKKSNNLSNLIRSSKNIDSE</sequence>
<dbReference type="PANTHER" id="PTHR11081">
    <property type="entry name" value="FLAP ENDONUCLEASE FAMILY MEMBER"/>
    <property type="match status" value="1"/>
</dbReference>
<dbReference type="GO" id="GO:0003677">
    <property type="term" value="F:DNA binding"/>
    <property type="evidence" value="ECO:0007669"/>
    <property type="project" value="InterPro"/>
</dbReference>
<dbReference type="SMART" id="SM00484">
    <property type="entry name" value="XPGI"/>
    <property type="match status" value="1"/>
</dbReference>
<dbReference type="InterPro" id="IPR036279">
    <property type="entry name" value="5-3_exonuclease_C_sf"/>
</dbReference>
<dbReference type="EMBL" id="KC008572">
    <property type="protein sequence ID" value="AGF85311.1"/>
    <property type="molecule type" value="Genomic_DNA"/>
</dbReference>
<dbReference type="SUPFAM" id="SSF88723">
    <property type="entry name" value="PIN domain-like"/>
    <property type="match status" value="1"/>
</dbReference>
<keyword evidence="5" id="KW-0378">Hydrolase</keyword>
<dbReference type="PANTHER" id="PTHR11081:SF9">
    <property type="entry name" value="FLAP ENDONUCLEASE 1"/>
    <property type="match status" value="1"/>
</dbReference>